<evidence type="ECO:0000313" key="2">
    <source>
        <dbReference type="EMBL" id="ACL73975.1"/>
    </source>
</evidence>
<proteinExistence type="predicted"/>
<keyword evidence="3" id="KW-1185">Reference proteome</keyword>
<feature type="domain" description="CheW-like" evidence="1">
    <location>
        <begin position="35"/>
        <end position="176"/>
    </location>
</feature>
<dbReference type="PROSITE" id="PS50851">
    <property type="entry name" value="CHEW"/>
    <property type="match status" value="1"/>
</dbReference>
<evidence type="ECO:0000259" key="1">
    <source>
        <dbReference type="PROSITE" id="PS50851"/>
    </source>
</evidence>
<dbReference type="PANTHER" id="PTHR22617:SF43">
    <property type="entry name" value="PROTEIN PILI"/>
    <property type="match status" value="1"/>
</dbReference>
<sequence length="181" mass="20325">MSAVLQNPFEYLQLLARKGEELAGKLPMQSVQKEAWKGVLFGLRGQQLLAPMSQVAEIVTPPPVTRIPGVKPWACGMANMRGNLLPVMDLQGFLFGENLPRDSRRHRLLVVNYQGVYAGLVVESVQGMKHYWTDDRVMELPEADPALRPYLDGAFHAGQEHLAVFSPWRLAQDERFLNVST</sequence>
<dbReference type="InterPro" id="IPR039315">
    <property type="entry name" value="CheW"/>
</dbReference>
<dbReference type="SUPFAM" id="SSF50341">
    <property type="entry name" value="CheW-like"/>
    <property type="match status" value="1"/>
</dbReference>
<dbReference type="GO" id="GO:0006935">
    <property type="term" value="P:chemotaxis"/>
    <property type="evidence" value="ECO:0007669"/>
    <property type="project" value="InterPro"/>
</dbReference>
<dbReference type="Gene3D" id="2.30.30.40">
    <property type="entry name" value="SH3 Domains"/>
    <property type="match status" value="1"/>
</dbReference>
<dbReference type="eggNOG" id="COG0835">
    <property type="taxonomic scope" value="Bacteria"/>
</dbReference>
<accession>B8GP55</accession>
<dbReference type="STRING" id="396588.Tgr7_2902"/>
<dbReference type="GO" id="GO:0005829">
    <property type="term" value="C:cytosol"/>
    <property type="evidence" value="ECO:0007669"/>
    <property type="project" value="TreeGrafter"/>
</dbReference>
<dbReference type="GO" id="GO:0007165">
    <property type="term" value="P:signal transduction"/>
    <property type="evidence" value="ECO:0007669"/>
    <property type="project" value="InterPro"/>
</dbReference>
<dbReference type="Gene3D" id="2.40.50.180">
    <property type="entry name" value="CheA-289, Domain 4"/>
    <property type="match status" value="1"/>
</dbReference>
<dbReference type="SMART" id="SM00260">
    <property type="entry name" value="CheW"/>
    <property type="match status" value="1"/>
</dbReference>
<dbReference type="HOGENOM" id="CLU_048995_6_1_6"/>
<evidence type="ECO:0000313" key="3">
    <source>
        <dbReference type="Proteomes" id="UP000002383"/>
    </source>
</evidence>
<dbReference type="EMBL" id="CP001339">
    <property type="protein sequence ID" value="ACL73975.1"/>
    <property type="molecule type" value="Genomic_DNA"/>
</dbReference>
<reference evidence="2 3" key="1">
    <citation type="journal article" date="2011" name="Stand. Genomic Sci.">
        <title>Complete genome sequence of 'Thioalkalivibrio sulfidophilus' HL-EbGr7.</title>
        <authorList>
            <person name="Muyzer G."/>
            <person name="Sorokin D.Y."/>
            <person name="Mavromatis K."/>
            <person name="Lapidus A."/>
            <person name="Clum A."/>
            <person name="Ivanova N."/>
            <person name="Pati A."/>
            <person name="d'Haeseleer P."/>
            <person name="Woyke T."/>
            <person name="Kyrpides N.C."/>
        </authorList>
    </citation>
    <scope>NUCLEOTIDE SEQUENCE [LARGE SCALE GENOMIC DNA]</scope>
    <source>
        <strain evidence="2 3">HL-EbGR7</strain>
    </source>
</reference>
<organism evidence="2 3">
    <name type="scientific">Thioalkalivibrio sulfidiphilus (strain HL-EbGR7)</name>
    <dbReference type="NCBI Taxonomy" id="396588"/>
    <lineage>
        <taxon>Bacteria</taxon>
        <taxon>Pseudomonadati</taxon>
        <taxon>Pseudomonadota</taxon>
        <taxon>Gammaproteobacteria</taxon>
        <taxon>Chromatiales</taxon>
        <taxon>Ectothiorhodospiraceae</taxon>
        <taxon>Thioalkalivibrio</taxon>
    </lineage>
</organism>
<dbReference type="KEGG" id="tgr:Tgr7_2902"/>
<dbReference type="InterPro" id="IPR002545">
    <property type="entry name" value="CheW-lke_dom"/>
</dbReference>
<dbReference type="PANTHER" id="PTHR22617">
    <property type="entry name" value="CHEMOTAXIS SENSOR HISTIDINE KINASE-RELATED"/>
    <property type="match status" value="1"/>
</dbReference>
<dbReference type="InterPro" id="IPR036061">
    <property type="entry name" value="CheW-like_dom_sf"/>
</dbReference>
<dbReference type="AlphaFoldDB" id="B8GP55"/>
<protein>
    <submittedName>
        <fullName evidence="2">Putative CheW protein</fullName>
    </submittedName>
</protein>
<name>B8GP55_THISH</name>
<dbReference type="RefSeq" id="WP_012639438.1">
    <property type="nucleotide sequence ID" value="NC_011901.1"/>
</dbReference>
<dbReference type="Proteomes" id="UP000002383">
    <property type="component" value="Chromosome"/>
</dbReference>
<gene>
    <name evidence="2" type="ordered locus">Tgr7_2902</name>
</gene>
<dbReference type="OrthoDB" id="5298045at2"/>
<dbReference type="Pfam" id="PF01584">
    <property type="entry name" value="CheW"/>
    <property type="match status" value="1"/>
</dbReference>